<keyword evidence="8 12" id="KW-0378">Hydrolase</keyword>
<name>A0A2K4FD08_9STAP</name>
<dbReference type="PROSITE" id="PS00501">
    <property type="entry name" value="SPASE_I_1"/>
    <property type="match status" value="1"/>
</dbReference>
<evidence type="ECO:0000256" key="3">
    <source>
        <dbReference type="ARBA" id="ARBA00004401"/>
    </source>
</evidence>
<dbReference type="PANTHER" id="PTHR43390:SF1">
    <property type="entry name" value="CHLOROPLAST PROCESSING PEPTIDASE"/>
    <property type="match status" value="1"/>
</dbReference>
<dbReference type="EMBL" id="PPPX01000001">
    <property type="protein sequence ID" value="POA09248.1"/>
    <property type="molecule type" value="Genomic_DNA"/>
</dbReference>
<organism evidence="14 15">
    <name type="scientific">Staphylococcus argensis</name>
    <dbReference type="NCBI Taxonomy" id="1607738"/>
    <lineage>
        <taxon>Bacteria</taxon>
        <taxon>Bacillati</taxon>
        <taxon>Bacillota</taxon>
        <taxon>Bacilli</taxon>
        <taxon>Bacillales</taxon>
        <taxon>Staphylococcaceae</taxon>
        <taxon>Staphylococcus</taxon>
    </lineage>
</organism>
<dbReference type="FunFam" id="2.10.109.10:FF:000008">
    <property type="entry name" value="Signal peptidase I"/>
    <property type="match status" value="1"/>
</dbReference>
<gene>
    <name evidence="14" type="primary">lepB</name>
    <name evidence="14" type="ORF">CD039_00345</name>
</gene>
<dbReference type="InterPro" id="IPR019756">
    <property type="entry name" value="Pept_S26A_signal_pept_1_Ser-AS"/>
</dbReference>
<comment type="similarity">
    <text evidence="4 12">Belongs to the peptidase S26 family.</text>
</comment>
<evidence type="ECO:0000256" key="11">
    <source>
        <dbReference type="PIRSR" id="PIRSR600223-1"/>
    </source>
</evidence>
<feature type="domain" description="Peptidase S26" evidence="13">
    <location>
        <begin position="6"/>
        <end position="174"/>
    </location>
</feature>
<evidence type="ECO:0000256" key="6">
    <source>
        <dbReference type="ARBA" id="ARBA00022670"/>
    </source>
</evidence>
<dbReference type="Pfam" id="PF10502">
    <property type="entry name" value="Peptidase_S26"/>
    <property type="match status" value="1"/>
</dbReference>
<dbReference type="InterPro" id="IPR000223">
    <property type="entry name" value="Pept_S26A_signal_pept_1"/>
</dbReference>
<dbReference type="GO" id="GO:0009003">
    <property type="term" value="F:signal peptidase activity"/>
    <property type="evidence" value="ECO:0007669"/>
    <property type="project" value="UniProtKB-EC"/>
</dbReference>
<keyword evidence="5" id="KW-1003">Cell membrane</keyword>
<dbReference type="InterPro" id="IPR036286">
    <property type="entry name" value="LexA/Signal_pep-like_sf"/>
</dbReference>
<dbReference type="InterPro" id="IPR019757">
    <property type="entry name" value="Pept_S26A_signal_pept_1_Lys-AS"/>
</dbReference>
<dbReference type="SUPFAM" id="SSF51306">
    <property type="entry name" value="LexA/Signal peptidase"/>
    <property type="match status" value="1"/>
</dbReference>
<dbReference type="Gene3D" id="2.10.109.10">
    <property type="entry name" value="Umud Fragment, subunit A"/>
    <property type="match status" value="1"/>
</dbReference>
<dbReference type="GO" id="GO:0006465">
    <property type="term" value="P:signal peptide processing"/>
    <property type="evidence" value="ECO:0007669"/>
    <property type="project" value="InterPro"/>
</dbReference>
<feature type="active site" evidence="11">
    <location>
        <position position="77"/>
    </location>
</feature>
<dbReference type="PROSITE" id="PS00760">
    <property type="entry name" value="SPASE_I_2"/>
    <property type="match status" value="1"/>
</dbReference>
<evidence type="ECO:0000256" key="2">
    <source>
        <dbReference type="ARBA" id="ARBA00002312"/>
    </source>
</evidence>
<dbReference type="PROSITE" id="PS00761">
    <property type="entry name" value="SPASE_I_3"/>
    <property type="match status" value="1"/>
</dbReference>
<evidence type="ECO:0000313" key="14">
    <source>
        <dbReference type="EMBL" id="POA09248.1"/>
    </source>
</evidence>
<dbReference type="InterPro" id="IPR019533">
    <property type="entry name" value="Peptidase_S26"/>
</dbReference>
<dbReference type="RefSeq" id="WP_103370670.1">
    <property type="nucleotide sequence ID" value="NZ_CBCRVO010000001.1"/>
</dbReference>
<dbReference type="AlphaFoldDB" id="A0A2K4FD08"/>
<evidence type="ECO:0000256" key="1">
    <source>
        <dbReference type="ARBA" id="ARBA00000677"/>
    </source>
</evidence>
<keyword evidence="15" id="KW-1185">Reference proteome</keyword>
<comment type="catalytic activity">
    <reaction evidence="1 12">
        <text>Cleavage of hydrophobic, N-terminal signal or leader sequences from secreted and periplasmic proteins.</text>
        <dbReference type="EC" id="3.4.21.89"/>
    </reaction>
</comment>
<sequence>MTRNVIEWIIAIVVGVVLAILLSKFVVTKYNVHGSSMYPTFKDGDKLIINRMSKNLNTVKRGDVVIFHATQQRDYIKRLIGKPGDSVRYKKDQLYINGHKVKEPYLKSNKEATAQRYLTEDTDVSKMKHSGGNKRVPKGKYLVLGDNREVSIDSRRELGLVNKDRMVGKVMMRWAPLSDMRFKFYPHSFDEVN</sequence>
<dbReference type="GeneID" id="98296794"/>
<dbReference type="PANTHER" id="PTHR43390">
    <property type="entry name" value="SIGNAL PEPTIDASE I"/>
    <property type="match status" value="1"/>
</dbReference>
<proteinExistence type="inferred from homology"/>
<dbReference type="EC" id="3.4.21.89" evidence="12"/>
<dbReference type="CDD" id="cd06530">
    <property type="entry name" value="S26_SPase_I"/>
    <property type="match status" value="1"/>
</dbReference>
<dbReference type="GO" id="GO:0004252">
    <property type="term" value="F:serine-type endopeptidase activity"/>
    <property type="evidence" value="ECO:0007669"/>
    <property type="project" value="InterPro"/>
</dbReference>
<evidence type="ECO:0000259" key="13">
    <source>
        <dbReference type="Pfam" id="PF10502"/>
    </source>
</evidence>
<comment type="caution">
    <text evidence="14">The sequence shown here is derived from an EMBL/GenBank/DDBJ whole genome shotgun (WGS) entry which is preliminary data.</text>
</comment>
<evidence type="ECO:0000256" key="7">
    <source>
        <dbReference type="ARBA" id="ARBA00022692"/>
    </source>
</evidence>
<comment type="function">
    <text evidence="2">Essential for cell viability.</text>
</comment>
<dbReference type="GO" id="GO:0005886">
    <property type="term" value="C:plasma membrane"/>
    <property type="evidence" value="ECO:0007669"/>
    <property type="project" value="UniProtKB-SubCell"/>
</dbReference>
<feature type="active site" evidence="11">
    <location>
        <position position="36"/>
    </location>
</feature>
<keyword evidence="10 12" id="KW-0472">Membrane</keyword>
<keyword evidence="7 12" id="KW-0812">Transmembrane</keyword>
<dbReference type="OrthoDB" id="9802919at2"/>
<evidence type="ECO:0000256" key="8">
    <source>
        <dbReference type="ARBA" id="ARBA00022801"/>
    </source>
</evidence>
<comment type="subcellular location">
    <subcellularLocation>
        <location evidence="3">Cell membrane</location>
        <topology evidence="3">Single-pass type II membrane protein</topology>
    </subcellularLocation>
    <subcellularLocation>
        <location evidence="12">Membrane</location>
        <topology evidence="12">Single-pass type II membrane protein</topology>
    </subcellularLocation>
</comment>
<evidence type="ECO:0000256" key="10">
    <source>
        <dbReference type="ARBA" id="ARBA00023136"/>
    </source>
</evidence>
<evidence type="ECO:0000313" key="15">
    <source>
        <dbReference type="Proteomes" id="UP000242712"/>
    </source>
</evidence>
<evidence type="ECO:0000256" key="5">
    <source>
        <dbReference type="ARBA" id="ARBA00022475"/>
    </source>
</evidence>
<dbReference type="Proteomes" id="UP000242712">
    <property type="component" value="Unassembled WGS sequence"/>
</dbReference>
<feature type="transmembrane region" description="Helical" evidence="12">
    <location>
        <begin position="6"/>
        <end position="27"/>
    </location>
</feature>
<evidence type="ECO:0000256" key="9">
    <source>
        <dbReference type="ARBA" id="ARBA00022989"/>
    </source>
</evidence>
<keyword evidence="6 12" id="KW-0645">Protease</keyword>
<keyword evidence="9 12" id="KW-1133">Transmembrane helix</keyword>
<reference evidence="14 15" key="1">
    <citation type="submission" date="2017-08" db="EMBL/GenBank/DDBJ databases">
        <title>Draft genome sequences of 64 type strains of genus Staph aureus.</title>
        <authorList>
            <person name="Cole K."/>
            <person name="Golubchik T."/>
            <person name="Russell J."/>
            <person name="Foster D."/>
            <person name="Llewelyn M."/>
            <person name="Wilson D."/>
            <person name="Crook D."/>
            <person name="Paul J."/>
        </authorList>
    </citation>
    <scope>NUCLEOTIDE SEQUENCE [LARGE SCALE GENOMIC DNA]</scope>
    <source>
        <strain evidence="14 15">DSM 29875</strain>
    </source>
</reference>
<accession>A0A2K4FD08</accession>
<dbReference type="InterPro" id="IPR019758">
    <property type="entry name" value="Pept_S26A_signal_pept_1_CS"/>
</dbReference>
<dbReference type="PRINTS" id="PR00727">
    <property type="entry name" value="LEADERPTASE"/>
</dbReference>
<evidence type="ECO:0000256" key="12">
    <source>
        <dbReference type="RuleBase" id="RU362042"/>
    </source>
</evidence>
<protein>
    <recommendedName>
        <fullName evidence="12">Signal peptidase I</fullName>
        <ecNumber evidence="12">3.4.21.89</ecNumber>
    </recommendedName>
</protein>
<evidence type="ECO:0000256" key="4">
    <source>
        <dbReference type="ARBA" id="ARBA00009370"/>
    </source>
</evidence>
<dbReference type="NCBIfam" id="TIGR02227">
    <property type="entry name" value="sigpep_I_bact"/>
    <property type="match status" value="1"/>
</dbReference>